<sequence length="324" mass="37095">MSDVPEFRLYGDGNPEIEERIQPKLALRCWRDLKTTERETFLQELHNKGWIEPRSREVLAAVDYLNRNFLRELPGKRLHKLKPLSGIYGENEFDRMNAAYADFYEIVATSNKEELVLRLLSAFATMHISRWEHDAARKEMDAEKRNALVERAFEKFDRFANMLNYLFRQFSVNVQVTRSGFAPIQDTTIAEKIYVPVLGVLSDPKYARVSDDLGKMFADYRAGDFGEVITKAHSAVQRFLQIRSGDEGKNGKGELKELFRTAKKNGLVSATRFGEPLINVLESFFPSERATKSTAKPSLSEATPRDAMLMMDLVLVFLQHCLAA</sequence>
<dbReference type="RefSeq" id="WP_166932570.1">
    <property type="nucleotide sequence ID" value="NZ_BAAADD010000002.1"/>
</dbReference>
<keyword evidence="2" id="KW-1185">Reference proteome</keyword>
<proteinExistence type="predicted"/>
<name>A0ABP3P9U1_9PROT</name>
<organism evidence="1 2">
    <name type="scientific">Rhizomicrobium electricum</name>
    <dbReference type="NCBI Taxonomy" id="480070"/>
    <lineage>
        <taxon>Bacteria</taxon>
        <taxon>Pseudomonadati</taxon>
        <taxon>Pseudomonadota</taxon>
        <taxon>Alphaproteobacteria</taxon>
        <taxon>Micropepsales</taxon>
        <taxon>Micropepsaceae</taxon>
        <taxon>Rhizomicrobium</taxon>
    </lineage>
</organism>
<comment type="caution">
    <text evidence="1">The sequence shown here is derived from an EMBL/GenBank/DDBJ whole genome shotgun (WGS) entry which is preliminary data.</text>
</comment>
<accession>A0ABP3P9U1</accession>
<evidence type="ECO:0000313" key="1">
    <source>
        <dbReference type="EMBL" id="GAA0563286.1"/>
    </source>
</evidence>
<evidence type="ECO:0000313" key="2">
    <source>
        <dbReference type="Proteomes" id="UP001499951"/>
    </source>
</evidence>
<gene>
    <name evidence="1" type="ORF">GCM10008942_09660</name>
</gene>
<reference evidence="2" key="1">
    <citation type="journal article" date="2019" name="Int. J. Syst. Evol. Microbiol.">
        <title>The Global Catalogue of Microorganisms (GCM) 10K type strain sequencing project: providing services to taxonomists for standard genome sequencing and annotation.</title>
        <authorList>
            <consortium name="The Broad Institute Genomics Platform"/>
            <consortium name="The Broad Institute Genome Sequencing Center for Infectious Disease"/>
            <person name="Wu L."/>
            <person name="Ma J."/>
        </authorList>
    </citation>
    <scope>NUCLEOTIDE SEQUENCE [LARGE SCALE GENOMIC DNA]</scope>
    <source>
        <strain evidence="2">JCM 15089</strain>
    </source>
</reference>
<protein>
    <submittedName>
        <fullName evidence="1">Uncharacterized protein</fullName>
    </submittedName>
</protein>
<dbReference type="EMBL" id="BAAADD010000002">
    <property type="protein sequence ID" value="GAA0563286.1"/>
    <property type="molecule type" value="Genomic_DNA"/>
</dbReference>
<dbReference type="Proteomes" id="UP001499951">
    <property type="component" value="Unassembled WGS sequence"/>
</dbReference>